<evidence type="ECO:0000313" key="1">
    <source>
        <dbReference type="EMBL" id="OWZ16218.1"/>
    </source>
</evidence>
<proteinExistence type="predicted"/>
<organism evidence="1 2">
    <name type="scientific">Phytophthora megakarya</name>
    <dbReference type="NCBI Taxonomy" id="4795"/>
    <lineage>
        <taxon>Eukaryota</taxon>
        <taxon>Sar</taxon>
        <taxon>Stramenopiles</taxon>
        <taxon>Oomycota</taxon>
        <taxon>Peronosporomycetes</taxon>
        <taxon>Peronosporales</taxon>
        <taxon>Peronosporaceae</taxon>
        <taxon>Phytophthora</taxon>
    </lineage>
</organism>
<dbReference type="EMBL" id="NBNE01000974">
    <property type="protein sequence ID" value="OWZ16218.1"/>
    <property type="molecule type" value="Genomic_DNA"/>
</dbReference>
<keyword evidence="2" id="KW-1185">Reference proteome</keyword>
<accession>A0A225WG35</accession>
<reference evidence="2" key="1">
    <citation type="submission" date="2017-03" db="EMBL/GenBank/DDBJ databases">
        <title>Phytopthora megakarya and P. palmivora, two closely related causual agents of cacao black pod achieved similar genome size and gene model numbers by different mechanisms.</title>
        <authorList>
            <person name="Ali S."/>
            <person name="Shao J."/>
            <person name="Larry D.J."/>
            <person name="Kronmiller B."/>
            <person name="Shen D."/>
            <person name="Strem M.D."/>
            <person name="Melnick R.L."/>
            <person name="Guiltinan M.J."/>
            <person name="Tyler B.M."/>
            <person name="Meinhardt L.W."/>
            <person name="Bailey B.A."/>
        </authorList>
    </citation>
    <scope>NUCLEOTIDE SEQUENCE [LARGE SCALE GENOMIC DNA]</scope>
    <source>
        <strain evidence="2">zdho120</strain>
    </source>
</reference>
<protein>
    <submittedName>
        <fullName evidence="1">RNA-dependent DNA polymerase</fullName>
    </submittedName>
</protein>
<evidence type="ECO:0000313" key="2">
    <source>
        <dbReference type="Proteomes" id="UP000198211"/>
    </source>
</evidence>
<sequence>MRSRIDTCPYFRRQNDKQTVLGLYVDDVLVISQRESDTAWMMNKLAEQLQIKDMGPAMKCLGIHIEGNLPAPKHQHRHFVMQTRHGKLPFSSNPSGINPEPAKRGLRAIFPDKDYARGNWFTLVVK</sequence>
<comment type="caution">
    <text evidence="1">The sequence shown here is derived from an EMBL/GenBank/DDBJ whole genome shotgun (WGS) entry which is preliminary data.</text>
</comment>
<name>A0A225WG35_9STRA</name>
<dbReference type="Proteomes" id="UP000198211">
    <property type="component" value="Unassembled WGS sequence"/>
</dbReference>
<dbReference type="OrthoDB" id="430476at2759"/>
<gene>
    <name evidence="1" type="ORF">PHMEG_00010021</name>
</gene>
<dbReference type="AlphaFoldDB" id="A0A225WG35"/>